<keyword evidence="2" id="KW-1185">Reference proteome</keyword>
<dbReference type="RefSeq" id="WP_169506471.1">
    <property type="nucleotide sequence ID" value="NZ_JABBPN010000021.1"/>
</dbReference>
<accession>A0A848MAY5</accession>
<dbReference type="AlphaFoldDB" id="A0A848MAY5"/>
<protein>
    <recommendedName>
        <fullName evidence="3">Nucleic acid-binding protein</fullName>
    </recommendedName>
</protein>
<dbReference type="Pfam" id="PF09855">
    <property type="entry name" value="Zn_ribbon_13"/>
    <property type="match status" value="1"/>
</dbReference>
<sequence>MIECPWCSSKVELFENVCPECKHEVLIDREGNVIFETQEDFEGTQPGEEYTDVDISEIIIQKFKCSKCGQRECDVNEVAMTGTGLSKILDIQYNHYLFVTCEFCGYVEVYNPDVLLRKKSGSVSTVLDILFGN</sequence>
<evidence type="ECO:0000313" key="2">
    <source>
        <dbReference type="Proteomes" id="UP000565468"/>
    </source>
</evidence>
<evidence type="ECO:0000313" key="1">
    <source>
        <dbReference type="EMBL" id="NMO97696.1"/>
    </source>
</evidence>
<proteinExistence type="predicted"/>
<name>A0A848MAY5_PAELE</name>
<dbReference type="Proteomes" id="UP000565468">
    <property type="component" value="Unassembled WGS sequence"/>
</dbReference>
<reference evidence="1 2" key="1">
    <citation type="submission" date="2020-04" db="EMBL/GenBank/DDBJ databases">
        <title>Paenibacillus algicola sp. nov., a novel marine bacterium producing alginate lyase.</title>
        <authorList>
            <person name="Huang H."/>
        </authorList>
    </citation>
    <scope>NUCLEOTIDE SEQUENCE [LARGE SCALE GENOMIC DNA]</scope>
    <source>
        <strain evidence="1 2">L7-75</strain>
    </source>
</reference>
<dbReference type="EMBL" id="JABBPN010000021">
    <property type="protein sequence ID" value="NMO97696.1"/>
    <property type="molecule type" value="Genomic_DNA"/>
</dbReference>
<gene>
    <name evidence="1" type="ORF">HII30_18185</name>
</gene>
<organism evidence="1 2">
    <name type="scientific">Paenibacillus lemnae</name>
    <dbReference type="NCBI Taxonomy" id="1330551"/>
    <lineage>
        <taxon>Bacteria</taxon>
        <taxon>Bacillati</taxon>
        <taxon>Bacillota</taxon>
        <taxon>Bacilli</taxon>
        <taxon>Bacillales</taxon>
        <taxon>Paenibacillaceae</taxon>
        <taxon>Paenibacillus</taxon>
    </lineage>
</organism>
<comment type="caution">
    <text evidence="1">The sequence shown here is derived from an EMBL/GenBank/DDBJ whole genome shotgun (WGS) entry which is preliminary data.</text>
</comment>
<evidence type="ECO:0008006" key="3">
    <source>
        <dbReference type="Google" id="ProtNLM"/>
    </source>
</evidence>
<dbReference type="InterPro" id="IPR018652">
    <property type="entry name" value="DUF2082_NA-bd_Znr"/>
</dbReference>